<protein>
    <submittedName>
        <fullName evidence="1">Uncharacterized protein</fullName>
    </submittedName>
</protein>
<dbReference type="AlphaFoldDB" id="A0AAV7IXG6"/>
<name>A0AAV7IXG6_COTGL</name>
<gene>
    <name evidence="1" type="ORF">KQX54_017255</name>
</gene>
<evidence type="ECO:0000313" key="2">
    <source>
        <dbReference type="Proteomes" id="UP000826195"/>
    </source>
</evidence>
<accession>A0AAV7IXG6</accession>
<keyword evidence="2" id="KW-1185">Reference proteome</keyword>
<sequence length="84" mass="9492">MTCSQTINQHIQDSKRISINVYSPLGSKLSGRWHRSVKENPSAPEPSDISFGRDAAFVYFSLTISRSIYYHHTDMQNQQSSVAS</sequence>
<dbReference type="EMBL" id="JAHXZJ010000374">
    <property type="protein sequence ID" value="KAH0561507.1"/>
    <property type="molecule type" value="Genomic_DNA"/>
</dbReference>
<dbReference type="Proteomes" id="UP000826195">
    <property type="component" value="Unassembled WGS sequence"/>
</dbReference>
<organism evidence="1 2">
    <name type="scientific">Cotesia glomerata</name>
    <name type="common">Lepidopteran parasitic wasp</name>
    <name type="synonym">Apanteles glomeratus</name>
    <dbReference type="NCBI Taxonomy" id="32391"/>
    <lineage>
        <taxon>Eukaryota</taxon>
        <taxon>Metazoa</taxon>
        <taxon>Ecdysozoa</taxon>
        <taxon>Arthropoda</taxon>
        <taxon>Hexapoda</taxon>
        <taxon>Insecta</taxon>
        <taxon>Pterygota</taxon>
        <taxon>Neoptera</taxon>
        <taxon>Endopterygota</taxon>
        <taxon>Hymenoptera</taxon>
        <taxon>Apocrita</taxon>
        <taxon>Ichneumonoidea</taxon>
        <taxon>Braconidae</taxon>
        <taxon>Microgastrinae</taxon>
        <taxon>Cotesia</taxon>
    </lineage>
</organism>
<evidence type="ECO:0000313" key="1">
    <source>
        <dbReference type="EMBL" id="KAH0561507.1"/>
    </source>
</evidence>
<comment type="caution">
    <text evidence="1">The sequence shown here is derived from an EMBL/GenBank/DDBJ whole genome shotgun (WGS) entry which is preliminary data.</text>
</comment>
<reference evidence="1 2" key="1">
    <citation type="journal article" date="2021" name="J. Hered.">
        <title>A chromosome-level genome assembly of the parasitoid wasp, Cotesia glomerata (Hymenoptera: Braconidae).</title>
        <authorList>
            <person name="Pinto B.J."/>
            <person name="Weis J.J."/>
            <person name="Gamble T."/>
            <person name="Ode P.J."/>
            <person name="Paul R."/>
            <person name="Zaspel J.M."/>
        </authorList>
    </citation>
    <scope>NUCLEOTIDE SEQUENCE [LARGE SCALE GENOMIC DNA]</scope>
    <source>
        <strain evidence="1">CgM1</strain>
    </source>
</reference>
<proteinExistence type="predicted"/>